<organism evidence="1">
    <name type="scientific">Arundo donax</name>
    <name type="common">Giant reed</name>
    <name type="synonym">Donax arundinaceus</name>
    <dbReference type="NCBI Taxonomy" id="35708"/>
    <lineage>
        <taxon>Eukaryota</taxon>
        <taxon>Viridiplantae</taxon>
        <taxon>Streptophyta</taxon>
        <taxon>Embryophyta</taxon>
        <taxon>Tracheophyta</taxon>
        <taxon>Spermatophyta</taxon>
        <taxon>Magnoliopsida</taxon>
        <taxon>Liliopsida</taxon>
        <taxon>Poales</taxon>
        <taxon>Poaceae</taxon>
        <taxon>PACMAD clade</taxon>
        <taxon>Arundinoideae</taxon>
        <taxon>Arundineae</taxon>
        <taxon>Arundo</taxon>
    </lineage>
</organism>
<dbReference type="AlphaFoldDB" id="A0A0A9AG95"/>
<evidence type="ECO:0000313" key="1">
    <source>
        <dbReference type="EMBL" id="JAD46092.1"/>
    </source>
</evidence>
<accession>A0A0A9AG95</accession>
<name>A0A0A9AG95_ARUDO</name>
<protein>
    <submittedName>
        <fullName evidence="1">Uncharacterized protein</fullName>
    </submittedName>
</protein>
<dbReference type="EMBL" id="GBRH01251803">
    <property type="protein sequence ID" value="JAD46092.1"/>
    <property type="molecule type" value="Transcribed_RNA"/>
</dbReference>
<proteinExistence type="predicted"/>
<reference evidence="1" key="1">
    <citation type="submission" date="2014-09" db="EMBL/GenBank/DDBJ databases">
        <authorList>
            <person name="Magalhaes I.L.F."/>
            <person name="Oliveira U."/>
            <person name="Santos F.R."/>
            <person name="Vidigal T.H.D.A."/>
            <person name="Brescovit A.D."/>
            <person name="Santos A.J."/>
        </authorList>
    </citation>
    <scope>NUCLEOTIDE SEQUENCE</scope>
    <source>
        <tissue evidence="1">Shoot tissue taken approximately 20 cm above the soil surface</tissue>
    </source>
</reference>
<sequence length="106" mass="12035">MSISFSKEKEEQSRFQKHQYIPISQNQIILAIDLQQHDKKSVSTSKLPIQNSRSVRSYVGSLESPTLVAPSKGRWTKRRHFLVISSPHGKIKYAIVTLEVTTTILG</sequence>
<reference evidence="1" key="2">
    <citation type="journal article" date="2015" name="Data Brief">
        <title>Shoot transcriptome of the giant reed, Arundo donax.</title>
        <authorList>
            <person name="Barrero R.A."/>
            <person name="Guerrero F.D."/>
            <person name="Moolhuijzen P."/>
            <person name="Goolsby J.A."/>
            <person name="Tidwell J."/>
            <person name="Bellgard S.E."/>
            <person name="Bellgard M.I."/>
        </authorList>
    </citation>
    <scope>NUCLEOTIDE SEQUENCE</scope>
    <source>
        <tissue evidence="1">Shoot tissue taken approximately 20 cm above the soil surface</tissue>
    </source>
</reference>